<accession>A0A699K8G6</accession>
<gene>
    <name evidence="1" type="ORF">Tci_646609</name>
</gene>
<dbReference type="AlphaFoldDB" id="A0A699K8G6"/>
<proteinExistence type="predicted"/>
<name>A0A699K8G6_TANCI</name>
<evidence type="ECO:0000313" key="1">
    <source>
        <dbReference type="EMBL" id="GFA74637.1"/>
    </source>
</evidence>
<sequence length="200" mass="22353">MAPLPPCDQRHLWLHYQVEGYTKEIVHDFEQRLETIFGRQVNRVHILDFEGLTSEMRQDLAVRLRMVYTGGDGQWCLQATLGGDYLGSEHLYISGSGHAPEKVTGRKSGAMLSRGHFIGCLAAHFGLFSDEGLRGLQVVARDGLWMPVDVLTSHLTAPSSTAQDFLTRGVSDLRLEMPTPLQPFILMTSPTLDLFPNFLL</sequence>
<feature type="non-terminal residue" evidence="1">
    <location>
        <position position="200"/>
    </location>
</feature>
<reference evidence="1" key="1">
    <citation type="journal article" date="2019" name="Sci. Rep.">
        <title>Draft genome of Tanacetum cinerariifolium, the natural source of mosquito coil.</title>
        <authorList>
            <person name="Yamashiro T."/>
            <person name="Shiraishi A."/>
            <person name="Satake H."/>
            <person name="Nakayama K."/>
        </authorList>
    </citation>
    <scope>NUCLEOTIDE SEQUENCE</scope>
</reference>
<dbReference type="EMBL" id="BKCJ010480149">
    <property type="protein sequence ID" value="GFA74637.1"/>
    <property type="molecule type" value="Genomic_DNA"/>
</dbReference>
<organism evidence="1">
    <name type="scientific">Tanacetum cinerariifolium</name>
    <name type="common">Dalmatian daisy</name>
    <name type="synonym">Chrysanthemum cinerariifolium</name>
    <dbReference type="NCBI Taxonomy" id="118510"/>
    <lineage>
        <taxon>Eukaryota</taxon>
        <taxon>Viridiplantae</taxon>
        <taxon>Streptophyta</taxon>
        <taxon>Embryophyta</taxon>
        <taxon>Tracheophyta</taxon>
        <taxon>Spermatophyta</taxon>
        <taxon>Magnoliopsida</taxon>
        <taxon>eudicotyledons</taxon>
        <taxon>Gunneridae</taxon>
        <taxon>Pentapetalae</taxon>
        <taxon>asterids</taxon>
        <taxon>campanulids</taxon>
        <taxon>Asterales</taxon>
        <taxon>Asteraceae</taxon>
        <taxon>Asteroideae</taxon>
        <taxon>Anthemideae</taxon>
        <taxon>Anthemidinae</taxon>
        <taxon>Tanacetum</taxon>
    </lineage>
</organism>
<comment type="caution">
    <text evidence="1">The sequence shown here is derived from an EMBL/GenBank/DDBJ whole genome shotgun (WGS) entry which is preliminary data.</text>
</comment>
<protein>
    <submittedName>
        <fullName evidence="1">Uncharacterized protein</fullName>
    </submittedName>
</protein>